<accession>A0A6G0Y0V8</accession>
<dbReference type="AlphaFoldDB" id="A0A6G0Y0V8"/>
<reference evidence="2 3" key="1">
    <citation type="submission" date="2019-08" db="EMBL/GenBank/DDBJ databases">
        <title>Whole genome of Aphis craccivora.</title>
        <authorList>
            <person name="Voronova N.V."/>
            <person name="Shulinski R.S."/>
            <person name="Bandarenka Y.V."/>
            <person name="Zhorov D.G."/>
            <person name="Warner D."/>
        </authorList>
    </citation>
    <scope>NUCLEOTIDE SEQUENCE [LARGE SCALE GENOMIC DNA]</scope>
    <source>
        <strain evidence="2">180601</strain>
        <tissue evidence="2">Whole Body</tissue>
    </source>
</reference>
<proteinExistence type="predicted"/>
<organism evidence="2 3">
    <name type="scientific">Aphis craccivora</name>
    <name type="common">Cowpea aphid</name>
    <dbReference type="NCBI Taxonomy" id="307492"/>
    <lineage>
        <taxon>Eukaryota</taxon>
        <taxon>Metazoa</taxon>
        <taxon>Ecdysozoa</taxon>
        <taxon>Arthropoda</taxon>
        <taxon>Hexapoda</taxon>
        <taxon>Insecta</taxon>
        <taxon>Pterygota</taxon>
        <taxon>Neoptera</taxon>
        <taxon>Paraneoptera</taxon>
        <taxon>Hemiptera</taxon>
        <taxon>Sternorrhyncha</taxon>
        <taxon>Aphidomorpha</taxon>
        <taxon>Aphidoidea</taxon>
        <taxon>Aphididae</taxon>
        <taxon>Aphidini</taxon>
        <taxon>Aphis</taxon>
        <taxon>Aphis</taxon>
    </lineage>
</organism>
<keyword evidence="3" id="KW-1185">Reference proteome</keyword>
<comment type="caution">
    <text evidence="2">The sequence shown here is derived from an EMBL/GenBank/DDBJ whole genome shotgun (WGS) entry which is preliminary data.</text>
</comment>
<dbReference type="EMBL" id="VUJU01007023">
    <property type="protein sequence ID" value="KAF0746928.1"/>
    <property type="molecule type" value="Genomic_DNA"/>
</dbReference>
<name>A0A6G0Y0V8_APHCR</name>
<keyword evidence="1" id="KW-0472">Membrane</keyword>
<dbReference type="Proteomes" id="UP000478052">
    <property type="component" value="Unassembled WGS sequence"/>
</dbReference>
<keyword evidence="1" id="KW-1133">Transmembrane helix</keyword>
<evidence type="ECO:0000313" key="2">
    <source>
        <dbReference type="EMBL" id="KAF0746928.1"/>
    </source>
</evidence>
<keyword evidence="1" id="KW-0812">Transmembrane</keyword>
<evidence type="ECO:0000256" key="1">
    <source>
        <dbReference type="SAM" id="Phobius"/>
    </source>
</evidence>
<sequence length="146" mass="17331">MFYKIISTNIKRYFVKIMIIAYLFLSLSLKLILTMDPMCLYQYNPVNAYVLQSGRRLGPTKGPGCALCNVFRSLAPVLHNYYLNNILFYLVFENTDLGIINYFKKIIIHSWIYYYRTCKDFSNLITLKTLYFSSERSTLEYNSMIW</sequence>
<evidence type="ECO:0000313" key="3">
    <source>
        <dbReference type="Proteomes" id="UP000478052"/>
    </source>
</evidence>
<protein>
    <submittedName>
        <fullName evidence="2">Uncharacterized protein</fullName>
    </submittedName>
</protein>
<feature type="transmembrane region" description="Helical" evidence="1">
    <location>
        <begin position="12"/>
        <end position="33"/>
    </location>
</feature>
<gene>
    <name evidence="2" type="ORF">FWK35_00023527</name>
</gene>